<organism evidence="1 2">
    <name type="scientific">Photobacterium rosenbergii</name>
    <dbReference type="NCBI Taxonomy" id="294936"/>
    <lineage>
        <taxon>Bacteria</taxon>
        <taxon>Pseudomonadati</taxon>
        <taxon>Pseudomonadota</taxon>
        <taxon>Gammaproteobacteria</taxon>
        <taxon>Vibrionales</taxon>
        <taxon>Vibrionaceae</taxon>
        <taxon>Photobacterium</taxon>
    </lineage>
</organism>
<sequence length="89" mass="10084">MPNIDEEVSYFSKHFGFGLAYEFGPFAADDNWMAEHQNVNPRAEISKIAIMNAGGINLEIFEYTDNIHRSKTAPNNADIGCHHHTRANY</sequence>
<dbReference type="RefSeq" id="WP_317522914.1">
    <property type="nucleotide sequence ID" value="NZ_JAWJZI010000005.1"/>
</dbReference>
<dbReference type="Gene3D" id="3.10.180.10">
    <property type="entry name" value="2,3-Dihydroxybiphenyl 1,2-Dioxygenase, domain 1"/>
    <property type="match status" value="1"/>
</dbReference>
<evidence type="ECO:0000313" key="2">
    <source>
        <dbReference type="Proteomes" id="UP001186452"/>
    </source>
</evidence>
<keyword evidence="2" id="KW-1185">Reference proteome</keyword>
<reference evidence="1 2" key="1">
    <citation type="submission" date="2023-10" db="EMBL/GenBank/DDBJ databases">
        <title>Marine bacteria isolated from horseshoe crab.</title>
        <authorList>
            <person name="Cheng T.H."/>
        </authorList>
    </citation>
    <scope>NUCLEOTIDE SEQUENCE [LARGE SCALE GENOMIC DNA]</scope>
    <source>
        <strain evidence="1 2">HSC6</strain>
    </source>
</reference>
<dbReference type="Proteomes" id="UP001186452">
    <property type="component" value="Unassembled WGS sequence"/>
</dbReference>
<evidence type="ECO:0000313" key="1">
    <source>
        <dbReference type="EMBL" id="MDV5170131.1"/>
    </source>
</evidence>
<proteinExistence type="predicted"/>
<accession>A0ABU3ZJ48</accession>
<dbReference type="EMBL" id="JAWJZI010000005">
    <property type="protein sequence ID" value="MDV5170131.1"/>
    <property type="molecule type" value="Genomic_DNA"/>
</dbReference>
<protein>
    <submittedName>
        <fullName evidence="1">Uncharacterized protein</fullName>
    </submittedName>
</protein>
<gene>
    <name evidence="1" type="ORF">R2X38_14095</name>
</gene>
<name>A0ABU3ZJ48_9GAMM</name>
<dbReference type="InterPro" id="IPR029068">
    <property type="entry name" value="Glyas_Bleomycin-R_OHBP_Dase"/>
</dbReference>
<comment type="caution">
    <text evidence="1">The sequence shown here is derived from an EMBL/GenBank/DDBJ whole genome shotgun (WGS) entry which is preliminary data.</text>
</comment>